<comment type="caution">
    <text evidence="2">The sequence shown here is derived from an EMBL/GenBank/DDBJ whole genome shotgun (WGS) entry which is preliminary data.</text>
</comment>
<proteinExistence type="predicted"/>
<feature type="region of interest" description="Disordered" evidence="1">
    <location>
        <begin position="20"/>
        <end position="52"/>
    </location>
</feature>
<dbReference type="Proteomes" id="UP000216215">
    <property type="component" value="Unassembled WGS sequence"/>
</dbReference>
<evidence type="ECO:0000313" key="3">
    <source>
        <dbReference type="Proteomes" id="UP000216215"/>
    </source>
</evidence>
<evidence type="ECO:0000313" key="2">
    <source>
        <dbReference type="EMBL" id="PAP97911.1"/>
    </source>
</evidence>
<organism evidence="2 3">
    <name type="scientific">Mesorhizobium mediterraneum</name>
    <dbReference type="NCBI Taxonomy" id="43617"/>
    <lineage>
        <taxon>Bacteria</taxon>
        <taxon>Pseudomonadati</taxon>
        <taxon>Pseudomonadota</taxon>
        <taxon>Alphaproteobacteria</taxon>
        <taxon>Hyphomicrobiales</taxon>
        <taxon>Phyllobacteriaceae</taxon>
        <taxon>Mesorhizobium</taxon>
    </lineage>
</organism>
<dbReference type="EMBL" id="NPKI01000050">
    <property type="protein sequence ID" value="PAP97911.1"/>
    <property type="molecule type" value="Genomic_DNA"/>
</dbReference>
<keyword evidence="3" id="KW-1185">Reference proteome</keyword>
<gene>
    <name evidence="2" type="ORF">CIT25_33465</name>
</gene>
<reference evidence="3" key="1">
    <citation type="submission" date="2017-08" db="EMBL/GenBank/DDBJ databases">
        <title>Mesorhizobium wenxinae sp. nov., a novel rhizobial species isolated from root nodules of chickpea (Cicer arietinum L.).</title>
        <authorList>
            <person name="Zhang J."/>
        </authorList>
    </citation>
    <scope>NUCLEOTIDE SEQUENCE [LARGE SCALE GENOMIC DNA]</scope>
    <source>
        <strain evidence="3">USDA 3392</strain>
    </source>
</reference>
<dbReference type="AlphaFoldDB" id="A0AB36R028"/>
<protein>
    <submittedName>
        <fullName evidence="2">Uncharacterized protein</fullName>
    </submittedName>
</protein>
<accession>A0AB36R028</accession>
<sequence length="120" mass="13792">MGEPPDDLPQKKMALVISRIDHSRDKDAQRPQAPRALRHRRARARLVEPDPPTFSVRAQRPLLQVSRPLFPFLKLVWADGGYERVTTATTITVEIIRKQSHQVAFVVLPMCWVVERFKAS</sequence>
<feature type="compositionally biased region" description="Basic and acidic residues" evidence="1">
    <location>
        <begin position="20"/>
        <end position="29"/>
    </location>
</feature>
<evidence type="ECO:0000256" key="1">
    <source>
        <dbReference type="SAM" id="MobiDB-lite"/>
    </source>
</evidence>
<name>A0AB36R028_9HYPH</name>